<dbReference type="Proteomes" id="UP001549145">
    <property type="component" value="Unassembled WGS sequence"/>
</dbReference>
<organism evidence="3 4">
    <name type="scientific">Methylobacterium goesingense</name>
    <dbReference type="NCBI Taxonomy" id="243690"/>
    <lineage>
        <taxon>Bacteria</taxon>
        <taxon>Pseudomonadati</taxon>
        <taxon>Pseudomonadota</taxon>
        <taxon>Alphaproteobacteria</taxon>
        <taxon>Hyphomicrobiales</taxon>
        <taxon>Methylobacteriaceae</taxon>
        <taxon>Methylobacterium</taxon>
    </lineage>
</organism>
<dbReference type="Pfam" id="PF00534">
    <property type="entry name" value="Glycos_transf_1"/>
    <property type="match status" value="1"/>
</dbReference>
<name>A0ABV2L6T5_9HYPH</name>
<feature type="domain" description="Glycosyl transferase family 1" evidence="1">
    <location>
        <begin position="525"/>
        <end position="680"/>
    </location>
</feature>
<keyword evidence="4" id="KW-1185">Reference proteome</keyword>
<dbReference type="Gene3D" id="3.40.50.2000">
    <property type="entry name" value="Glycogen Phosphorylase B"/>
    <property type="match status" value="2"/>
</dbReference>
<dbReference type="PANTHER" id="PTHR12526:SF636">
    <property type="entry name" value="BLL3647 PROTEIN"/>
    <property type="match status" value="1"/>
</dbReference>
<accession>A0ABV2L6T5</accession>
<dbReference type="EMBL" id="JBEPMM010000007">
    <property type="protein sequence ID" value="MET3693359.1"/>
    <property type="molecule type" value="Genomic_DNA"/>
</dbReference>
<evidence type="ECO:0000313" key="3">
    <source>
        <dbReference type="EMBL" id="MET3693359.1"/>
    </source>
</evidence>
<sequence>MLNDPDTTLAPWPGAVALSVQLDPITRILIRAPARPGPADGAVLQRAAAIVAGAGRGPEVRGALQVLLGLVHAHPACERLQILAARLVEVAELVEPGTQDREAVPARAWAGVHARFPEAVEPFRLVLRWTLRRQGREAAARLVRDRFPKAPATCPAMLLQAWGLEEIRAHAEADAAFERLIATHPRESTYVAFARALSKRGEIGRALRLLEDGIARFGSGGKLAAPHAAAAADCARLTAFCGHGAMPPPGRAADAVLAEIFARLAPTRRVPRRRRRVGRVMMITGSLGAGGAERQFALTARGLHAARVRAAPIAGSTIAGPIEVVVRSTGARIGGDFFAPGLRADGLAVEEYADFPVQDGDPARSVLVPFASMLDLLPVPMQEGTLRLADAIRRRRPHVVHLWQDGSILACGLAALAAGVPRIVLAVRSLPPVDRPERDRPEYAGLYRALLAAPGVRLTANSHAAARRYAAWLDLDPARVDVIYNGVDALPSEALPSEALPSDDVPAEAARAAAFFARTPHAGFTLGTVMRLDENKRPFLWLEAAARIRATAPDTRFIMVGDGPLREACEARAARLGLAGHVLFVGRSAHVGAWLARMDAFLLLSLVEGLPNVLVEAQHAGLPVVTTDAGGAAETIVPGRTGLLLPAGPDLTPEAVAETVLALRADAPRRAAMGGAARAWARETFSVAAMMERTVRSFLT</sequence>
<protein>
    <submittedName>
        <fullName evidence="3">Glycosyltransferase involved in cell wall biosynthesis</fullName>
    </submittedName>
</protein>
<gene>
    <name evidence="3" type="ORF">ABID43_002906</name>
</gene>
<reference evidence="3 4" key="1">
    <citation type="submission" date="2024-06" db="EMBL/GenBank/DDBJ databases">
        <title>Genomic Encyclopedia of Type Strains, Phase IV (KMG-IV): sequencing the most valuable type-strain genomes for metagenomic binning, comparative biology and taxonomic classification.</title>
        <authorList>
            <person name="Goeker M."/>
        </authorList>
    </citation>
    <scope>NUCLEOTIDE SEQUENCE [LARGE SCALE GENOMIC DNA]</scope>
    <source>
        <strain evidence="3 4">DSM 21331</strain>
    </source>
</reference>
<dbReference type="CDD" id="cd03811">
    <property type="entry name" value="GT4_GT28_WabH-like"/>
    <property type="match status" value="1"/>
</dbReference>
<evidence type="ECO:0000313" key="4">
    <source>
        <dbReference type="Proteomes" id="UP001549145"/>
    </source>
</evidence>
<comment type="caution">
    <text evidence="3">The sequence shown here is derived from an EMBL/GenBank/DDBJ whole genome shotgun (WGS) entry which is preliminary data.</text>
</comment>
<dbReference type="RefSeq" id="WP_238281458.1">
    <property type="nucleotide sequence ID" value="NZ_BPQL01000123.1"/>
</dbReference>
<dbReference type="Pfam" id="PF13439">
    <property type="entry name" value="Glyco_transf_4"/>
    <property type="match status" value="1"/>
</dbReference>
<dbReference type="SUPFAM" id="SSF53756">
    <property type="entry name" value="UDP-Glycosyltransferase/glycogen phosphorylase"/>
    <property type="match status" value="1"/>
</dbReference>
<dbReference type="InterPro" id="IPR001296">
    <property type="entry name" value="Glyco_trans_1"/>
</dbReference>
<dbReference type="InterPro" id="IPR028098">
    <property type="entry name" value="Glyco_trans_4-like_N"/>
</dbReference>
<feature type="domain" description="Glycosyltransferase subfamily 4-like N-terminal" evidence="2">
    <location>
        <begin position="378"/>
        <end position="488"/>
    </location>
</feature>
<proteinExistence type="predicted"/>
<dbReference type="PANTHER" id="PTHR12526">
    <property type="entry name" value="GLYCOSYLTRANSFERASE"/>
    <property type="match status" value="1"/>
</dbReference>
<evidence type="ECO:0000259" key="1">
    <source>
        <dbReference type="Pfam" id="PF00534"/>
    </source>
</evidence>
<evidence type="ECO:0000259" key="2">
    <source>
        <dbReference type="Pfam" id="PF13439"/>
    </source>
</evidence>